<evidence type="ECO:0000259" key="9">
    <source>
        <dbReference type="SMART" id="SM00849"/>
    </source>
</evidence>
<reference evidence="10 11" key="2">
    <citation type="journal article" date="2011" name="ISME J.">
        <title>RNA-seq reveals cooperative metabolic interactions between two termite-gut spirochete species in co-culture.</title>
        <authorList>
            <person name="Rosenthal A.Z."/>
            <person name="Matson E.G."/>
            <person name="Eldar A."/>
            <person name="Leadbetter J.R."/>
        </authorList>
    </citation>
    <scope>NUCLEOTIDE SEQUENCE [LARGE SCALE GENOMIC DNA]</scope>
    <source>
        <strain evidence="11">ATCC BAA-888 / DSM 13862 / ZAS-9</strain>
    </source>
</reference>
<evidence type="ECO:0000256" key="7">
    <source>
        <dbReference type="ARBA" id="ARBA00022833"/>
    </source>
</evidence>
<dbReference type="STRING" id="545695.TREAZ_0401"/>
<organism evidence="10 11">
    <name type="scientific">Leadbettera azotonutricia (strain ATCC BAA-888 / DSM 13862 / ZAS-9)</name>
    <name type="common">Treponema azotonutricium</name>
    <dbReference type="NCBI Taxonomy" id="545695"/>
    <lineage>
        <taxon>Bacteria</taxon>
        <taxon>Pseudomonadati</taxon>
        <taxon>Spirochaetota</taxon>
        <taxon>Spirochaetia</taxon>
        <taxon>Spirochaetales</taxon>
        <taxon>Breznakiellaceae</taxon>
        <taxon>Leadbettera</taxon>
    </lineage>
</organism>
<keyword evidence="6 8" id="KW-0378">Hydrolase</keyword>
<feature type="active site" description="Proton acceptor" evidence="8">
    <location>
        <position position="95"/>
    </location>
</feature>
<dbReference type="FunCoup" id="F5YCX1">
    <property type="interactions" value="255"/>
</dbReference>
<dbReference type="Pfam" id="PF23023">
    <property type="entry name" value="Anti-Pycsar_Apyc1"/>
    <property type="match status" value="1"/>
</dbReference>
<dbReference type="AlphaFoldDB" id="F5YCX1"/>
<dbReference type="NCBIfam" id="TIGR02651">
    <property type="entry name" value="RNase_Z"/>
    <property type="match status" value="1"/>
</dbReference>
<dbReference type="KEGG" id="taz:TREAZ_0401"/>
<keyword evidence="5 8" id="KW-0255">Endonuclease</keyword>
<name>F5YCX1_LEAAZ</name>
<dbReference type="EMBL" id="CP001841">
    <property type="protein sequence ID" value="AEF80352.1"/>
    <property type="molecule type" value="Genomic_DNA"/>
</dbReference>
<feature type="binding site" evidence="8">
    <location>
        <position position="298"/>
    </location>
    <ligand>
        <name>Zn(2+)</name>
        <dbReference type="ChEBI" id="CHEBI:29105"/>
        <label>2</label>
        <note>catalytic</note>
    </ligand>
</feature>
<dbReference type="eggNOG" id="COG1234">
    <property type="taxonomic scope" value="Bacteria"/>
</dbReference>
<dbReference type="NCBIfam" id="NF000801">
    <property type="entry name" value="PRK00055.1-3"/>
    <property type="match status" value="1"/>
</dbReference>
<keyword evidence="11" id="KW-1185">Reference proteome</keyword>
<feature type="binding site" evidence="8">
    <location>
        <position position="93"/>
    </location>
    <ligand>
        <name>Zn(2+)</name>
        <dbReference type="ChEBI" id="CHEBI:29105"/>
        <label>1</label>
        <note>catalytic</note>
    </ligand>
</feature>
<evidence type="ECO:0000313" key="11">
    <source>
        <dbReference type="Proteomes" id="UP000009222"/>
    </source>
</evidence>
<evidence type="ECO:0000256" key="5">
    <source>
        <dbReference type="ARBA" id="ARBA00022759"/>
    </source>
</evidence>
<evidence type="ECO:0000256" key="4">
    <source>
        <dbReference type="ARBA" id="ARBA00022723"/>
    </source>
</evidence>
<dbReference type="HAMAP" id="MF_01818">
    <property type="entry name" value="RNase_Z_BN"/>
    <property type="match status" value="1"/>
</dbReference>
<dbReference type="PANTHER" id="PTHR46018:SF2">
    <property type="entry name" value="ZINC PHOSPHODIESTERASE ELAC PROTEIN 1"/>
    <property type="match status" value="1"/>
</dbReference>
<keyword evidence="4 8" id="KW-0479">Metal-binding</keyword>
<keyword evidence="7 8" id="KW-0862">Zinc</keyword>
<evidence type="ECO:0000313" key="10">
    <source>
        <dbReference type="EMBL" id="AEF80352.1"/>
    </source>
</evidence>
<feature type="binding site" evidence="8">
    <location>
        <position position="240"/>
    </location>
    <ligand>
        <name>Zn(2+)</name>
        <dbReference type="ChEBI" id="CHEBI:29105"/>
        <label>2</label>
        <note>catalytic</note>
    </ligand>
</feature>
<dbReference type="HOGENOM" id="CLU_031317_2_1_12"/>
<accession>F5YCX1</accession>
<keyword evidence="3 8" id="KW-0540">Nuclease</keyword>
<dbReference type="SUPFAM" id="SSF56281">
    <property type="entry name" value="Metallo-hydrolase/oxidoreductase"/>
    <property type="match status" value="1"/>
</dbReference>
<feature type="binding site" evidence="8">
    <location>
        <position position="169"/>
    </location>
    <ligand>
        <name>Zn(2+)</name>
        <dbReference type="ChEBI" id="CHEBI:29105"/>
        <label>1</label>
        <note>catalytic</note>
    </ligand>
</feature>
<reference evidence="11" key="1">
    <citation type="submission" date="2009-12" db="EMBL/GenBank/DDBJ databases">
        <title>Complete sequence of Treponema azotonutricium strain ZAS-9.</title>
        <authorList>
            <person name="Tetu S.G."/>
            <person name="Matson E."/>
            <person name="Ren Q."/>
            <person name="Seshadri R."/>
            <person name="Elbourne L."/>
            <person name="Hassan K.A."/>
            <person name="Durkin A."/>
            <person name="Radune D."/>
            <person name="Mohamoud Y."/>
            <person name="Shay R."/>
            <person name="Jin S."/>
            <person name="Zhang X."/>
            <person name="Lucey K."/>
            <person name="Ballor N.R."/>
            <person name="Ottesen E."/>
            <person name="Rosenthal R."/>
            <person name="Allen A."/>
            <person name="Leadbetter J.R."/>
            <person name="Paulsen I.T."/>
        </authorList>
    </citation>
    <scope>NUCLEOTIDE SEQUENCE [LARGE SCALE GENOMIC DNA]</scope>
    <source>
        <strain evidence="11">ATCC BAA-888 / DSM 13862 / ZAS-9</strain>
    </source>
</reference>
<dbReference type="InParanoid" id="F5YCX1"/>
<dbReference type="SMART" id="SM00849">
    <property type="entry name" value="Lactamase_B"/>
    <property type="match status" value="1"/>
</dbReference>
<gene>
    <name evidence="8 10" type="primary">rnz</name>
    <name evidence="10" type="ordered locus">TREAZ_0401</name>
</gene>
<feature type="binding site" evidence="8">
    <location>
        <position position="96"/>
    </location>
    <ligand>
        <name>Zn(2+)</name>
        <dbReference type="ChEBI" id="CHEBI:29105"/>
        <label>2</label>
        <note>catalytic</note>
    </ligand>
</feature>
<feature type="binding site" evidence="8">
    <location>
        <position position="91"/>
    </location>
    <ligand>
        <name>Zn(2+)</name>
        <dbReference type="ChEBI" id="CHEBI:29105"/>
        <label>1</label>
        <note>catalytic</note>
    </ligand>
</feature>
<feature type="binding site" evidence="8">
    <location>
        <position position="240"/>
    </location>
    <ligand>
        <name>Zn(2+)</name>
        <dbReference type="ChEBI" id="CHEBI:29105"/>
        <label>1</label>
        <note>catalytic</note>
    </ligand>
</feature>
<comment type="function">
    <text evidence="8">Zinc phosphodiesterase, which displays some tRNA 3'-processing endonuclease activity. Probably involved in tRNA maturation, by removing a 3'-trailer from precursor tRNA.</text>
</comment>
<evidence type="ECO:0000256" key="3">
    <source>
        <dbReference type="ARBA" id="ARBA00022722"/>
    </source>
</evidence>
<comment type="catalytic activity">
    <reaction evidence="8">
        <text>Endonucleolytic cleavage of RNA, removing extra 3' nucleotides from tRNA precursor, generating 3' termini of tRNAs. A 3'-hydroxy group is left at the tRNA terminus and a 5'-phosphoryl group is left at the trailer molecule.</text>
        <dbReference type="EC" id="3.1.26.11"/>
    </reaction>
</comment>
<dbReference type="Pfam" id="PF12706">
    <property type="entry name" value="Lactamase_B_2"/>
    <property type="match status" value="1"/>
</dbReference>
<evidence type="ECO:0000256" key="8">
    <source>
        <dbReference type="HAMAP-Rule" id="MF_01818"/>
    </source>
</evidence>
<dbReference type="Proteomes" id="UP000009222">
    <property type="component" value="Chromosome"/>
</dbReference>
<feature type="domain" description="Metallo-beta-lactamase" evidence="9">
    <location>
        <begin position="49"/>
        <end position="247"/>
    </location>
</feature>
<feature type="binding site" evidence="8">
    <location>
        <position position="95"/>
    </location>
    <ligand>
        <name>Zn(2+)</name>
        <dbReference type="ChEBI" id="CHEBI:29105"/>
        <label>2</label>
        <note>catalytic</note>
    </ligand>
</feature>
<protein>
    <recommendedName>
        <fullName evidence="8">Ribonuclease Z</fullName>
        <shortName evidence="8">RNase Z</shortName>
        <ecNumber evidence="8">3.1.26.11</ecNumber>
    </recommendedName>
    <alternativeName>
        <fullName evidence="8">tRNA 3 endonuclease</fullName>
    </alternativeName>
    <alternativeName>
        <fullName evidence="8">tRNase Z</fullName>
    </alternativeName>
</protein>
<evidence type="ECO:0000256" key="6">
    <source>
        <dbReference type="ARBA" id="ARBA00022801"/>
    </source>
</evidence>
<dbReference type="InterPro" id="IPR036866">
    <property type="entry name" value="RibonucZ/Hydroxyglut_hydro"/>
</dbReference>
<evidence type="ECO:0000256" key="2">
    <source>
        <dbReference type="ARBA" id="ARBA00022694"/>
    </source>
</evidence>
<comment type="similarity">
    <text evidence="8">Belongs to the RNase Z family.</text>
</comment>
<dbReference type="GO" id="GO:0008270">
    <property type="term" value="F:zinc ion binding"/>
    <property type="evidence" value="ECO:0007669"/>
    <property type="project" value="UniProtKB-UniRule"/>
</dbReference>
<comment type="subunit">
    <text evidence="1 8">Homodimer.</text>
</comment>
<dbReference type="InterPro" id="IPR013471">
    <property type="entry name" value="RNase_Z/BN"/>
</dbReference>
<dbReference type="PANTHER" id="PTHR46018">
    <property type="entry name" value="ZINC PHOSPHODIESTERASE ELAC PROTEIN 1"/>
    <property type="match status" value="1"/>
</dbReference>
<dbReference type="CDD" id="cd07717">
    <property type="entry name" value="RNaseZ_ZiPD-like_MBL-fold"/>
    <property type="match status" value="1"/>
</dbReference>
<sequence length="337" mass="37924">MLAGSRDVPGVTVLFWGWKNCRLFGILPSMNLEAFILGCGGMMPLPNRHLTSVLLRREGELFLFDGGEGTQVSLRKLNLRWKKISVIFISHTHADHVTGIPGLLMLSSQVDRDDPLYIIGPPRIAEYIETSRRVLDMYINYEIIVKEITAPGVVYEGEGYKVRAFPLRHTKPCYGYTLEEDIRPGEFHPDKAMALGVKMGPLWSKLQSGEAVWAEDGSEVRPEQVLGAFRSGRKFSFVTDTLAFPEISAEVAGSDLFVCEGMFEQALLESAREKKHMTAEQAARIALDAKVKKLALIHYSPRYTEYDLKQVLKEAEAIFPDTVLSRDRMVLPIDFID</sequence>
<dbReference type="Gene3D" id="3.60.15.10">
    <property type="entry name" value="Ribonuclease Z/Hydroxyacylglutathione hydrolase-like"/>
    <property type="match status" value="1"/>
</dbReference>
<comment type="cofactor">
    <cofactor evidence="8">
        <name>Zn(2+)</name>
        <dbReference type="ChEBI" id="CHEBI:29105"/>
    </cofactor>
    <text evidence="8">Binds 2 Zn(2+) ions.</text>
</comment>
<evidence type="ECO:0000256" key="1">
    <source>
        <dbReference type="ARBA" id="ARBA00011738"/>
    </source>
</evidence>
<dbReference type="InterPro" id="IPR001279">
    <property type="entry name" value="Metallo-B-lactamas"/>
</dbReference>
<dbReference type="GO" id="GO:0042781">
    <property type="term" value="F:3'-tRNA processing endoribonuclease activity"/>
    <property type="evidence" value="ECO:0007669"/>
    <property type="project" value="UniProtKB-UniRule"/>
</dbReference>
<proteinExistence type="inferred from homology"/>
<dbReference type="EC" id="3.1.26.11" evidence="8"/>
<keyword evidence="2 8" id="KW-0819">tRNA processing</keyword>